<dbReference type="EMBL" id="CP071696">
    <property type="protein sequence ID" value="QTX03507.1"/>
    <property type="molecule type" value="Genomic_DNA"/>
</dbReference>
<evidence type="ECO:0000313" key="2">
    <source>
        <dbReference type="EMBL" id="QTX03507.1"/>
    </source>
</evidence>
<accession>A0A975FKB8</accession>
<dbReference type="KEGG" id="aarc:G127AT_09050"/>
<dbReference type="Proteomes" id="UP000671914">
    <property type="component" value="Chromosome"/>
</dbReference>
<keyword evidence="3" id="KW-1185">Reference proteome</keyword>
<dbReference type="Gene3D" id="3.40.960.10">
    <property type="entry name" value="VSR Endonuclease"/>
    <property type="match status" value="1"/>
</dbReference>
<evidence type="ECO:0000259" key="1">
    <source>
        <dbReference type="Pfam" id="PF04480"/>
    </source>
</evidence>
<sequence length="308" mass="33410">MPGPRIPLPVELAGRPFSVAVATAAGIGAGRLRGADLVRPFHGVRMPASTPRELGELCRAKLVTMRPGDVFSHVTACRLYGIPVPRRWNDREPIDVAAFVPAGIPRGAGVRGHRLSPGRVLVTGRSGLPLVSPEDAWAQLAASVGERDLVIAADALVRRKHPLATPERVADAVDRHAGGRGCRLLAAALEAMRPGTDSAPESEVRLDLVAYGLPEPEVNGEIRDSNGRLVAIGDLVYRAQRTLVEYDGDQHRTSPAQYARDVDRLDDLARLGWRVIRINRSHTGTRRIERLERVREALLAAGWRPSDA</sequence>
<evidence type="ECO:0000313" key="3">
    <source>
        <dbReference type="Proteomes" id="UP000671914"/>
    </source>
</evidence>
<dbReference type="AlphaFoldDB" id="A0A975FKB8"/>
<dbReference type="InterPro" id="IPR011335">
    <property type="entry name" value="Restrct_endonuc-II-like"/>
</dbReference>
<dbReference type="Pfam" id="PF04480">
    <property type="entry name" value="DUF559"/>
    <property type="match status" value="1"/>
</dbReference>
<dbReference type="RefSeq" id="WP_210896164.1">
    <property type="nucleotide sequence ID" value="NZ_CP071696.1"/>
</dbReference>
<name>A0A975FKB8_9MICO</name>
<reference evidence="2" key="1">
    <citation type="submission" date="2021-03" db="EMBL/GenBank/DDBJ databases">
        <title>Agromyces archimandritus sp. nov., isolated from the cockroach Archimandrita tessellata.</title>
        <authorList>
            <person name="Guzman J."/>
            <person name="Ortuzar M."/>
            <person name="Poehlein A."/>
            <person name="Daniel R."/>
            <person name="Trujillo M."/>
            <person name="Vilcinskas A."/>
        </authorList>
    </citation>
    <scope>NUCLEOTIDE SEQUENCE</scope>
    <source>
        <strain evidence="2">G127AT</strain>
    </source>
</reference>
<organism evidence="2 3">
    <name type="scientific">Agromyces archimandritae</name>
    <dbReference type="NCBI Taxonomy" id="2781962"/>
    <lineage>
        <taxon>Bacteria</taxon>
        <taxon>Bacillati</taxon>
        <taxon>Actinomycetota</taxon>
        <taxon>Actinomycetes</taxon>
        <taxon>Micrococcales</taxon>
        <taxon>Microbacteriaceae</taxon>
        <taxon>Agromyces</taxon>
    </lineage>
</organism>
<dbReference type="InterPro" id="IPR007569">
    <property type="entry name" value="DUF559"/>
</dbReference>
<feature type="domain" description="DUF559" evidence="1">
    <location>
        <begin position="232"/>
        <end position="281"/>
    </location>
</feature>
<gene>
    <name evidence="2" type="ORF">G127AT_09050</name>
</gene>
<proteinExistence type="predicted"/>
<protein>
    <submittedName>
        <fullName evidence="2">DUF559 domain-containing protein</fullName>
    </submittedName>
</protein>
<dbReference type="SUPFAM" id="SSF52980">
    <property type="entry name" value="Restriction endonuclease-like"/>
    <property type="match status" value="1"/>
</dbReference>